<dbReference type="Pfam" id="PF00628">
    <property type="entry name" value="PHD"/>
    <property type="match status" value="1"/>
</dbReference>
<dbReference type="InterPro" id="IPR001965">
    <property type="entry name" value="Znf_PHD"/>
</dbReference>
<dbReference type="Gene3D" id="3.30.40.10">
    <property type="entry name" value="Zinc/RING finger domain, C3HC4 (zinc finger)"/>
    <property type="match status" value="1"/>
</dbReference>
<dbReference type="InterPro" id="IPR019787">
    <property type="entry name" value="Znf_PHD-finger"/>
</dbReference>
<dbReference type="EMBL" id="MCGE01000006">
    <property type="protein sequence ID" value="ORZ20717.1"/>
    <property type="molecule type" value="Genomic_DNA"/>
</dbReference>
<dbReference type="PROSITE" id="PS51726">
    <property type="entry name" value="MYST_HAT"/>
    <property type="match status" value="1"/>
</dbReference>
<dbReference type="Gene3D" id="1.10.10.10">
    <property type="entry name" value="Winged helix-like DNA-binding domain superfamily/Winged helix DNA-binding domain"/>
    <property type="match status" value="1"/>
</dbReference>
<dbReference type="InterPro" id="IPR013087">
    <property type="entry name" value="Znf_C2H2_type"/>
</dbReference>
<evidence type="ECO:0000256" key="1">
    <source>
        <dbReference type="ARBA" id="ARBA00004123"/>
    </source>
</evidence>
<keyword evidence="10 13" id="KW-0539">Nucleus</keyword>
<dbReference type="InterPro" id="IPR019786">
    <property type="entry name" value="Zinc_finger_PHD-type_CS"/>
</dbReference>
<dbReference type="InterPro" id="IPR036388">
    <property type="entry name" value="WH-like_DNA-bd_sf"/>
</dbReference>
<feature type="compositionally biased region" description="Basic residues" evidence="14">
    <location>
        <begin position="205"/>
        <end position="214"/>
    </location>
</feature>
<dbReference type="GO" id="GO:0003712">
    <property type="term" value="F:transcription coregulator activity"/>
    <property type="evidence" value="ECO:0007669"/>
    <property type="project" value="TreeGrafter"/>
</dbReference>
<dbReference type="OrthoDB" id="787137at2759"/>
<organism evidence="17 18">
    <name type="scientific">Absidia repens</name>
    <dbReference type="NCBI Taxonomy" id="90262"/>
    <lineage>
        <taxon>Eukaryota</taxon>
        <taxon>Fungi</taxon>
        <taxon>Fungi incertae sedis</taxon>
        <taxon>Mucoromycota</taxon>
        <taxon>Mucoromycotina</taxon>
        <taxon>Mucoromycetes</taxon>
        <taxon>Mucorales</taxon>
        <taxon>Cunninghamellaceae</taxon>
        <taxon>Absidia</taxon>
    </lineage>
</organism>
<evidence type="ECO:0000256" key="5">
    <source>
        <dbReference type="ARBA" id="ARBA00022723"/>
    </source>
</evidence>
<comment type="subcellular location">
    <subcellularLocation>
        <location evidence="1 13">Nucleus</location>
    </subcellularLocation>
</comment>
<dbReference type="FunFam" id="3.30.60.60:FF:000001">
    <property type="entry name" value="Histone acetyltransferase"/>
    <property type="match status" value="1"/>
</dbReference>
<evidence type="ECO:0000313" key="17">
    <source>
        <dbReference type="EMBL" id="ORZ20717.1"/>
    </source>
</evidence>
<dbReference type="AlphaFoldDB" id="A0A1X2IR43"/>
<dbReference type="SUPFAM" id="SSF57903">
    <property type="entry name" value="FYVE/PHD zinc finger"/>
    <property type="match status" value="1"/>
</dbReference>
<dbReference type="GO" id="GO:0006357">
    <property type="term" value="P:regulation of transcription by RNA polymerase II"/>
    <property type="evidence" value="ECO:0007669"/>
    <property type="project" value="TreeGrafter"/>
</dbReference>
<evidence type="ECO:0000256" key="4">
    <source>
        <dbReference type="ARBA" id="ARBA00022679"/>
    </source>
</evidence>
<dbReference type="EC" id="2.3.1.48" evidence="3 13"/>
<dbReference type="InterPro" id="IPR002717">
    <property type="entry name" value="HAT_MYST-type"/>
</dbReference>
<dbReference type="PANTHER" id="PTHR10615">
    <property type="entry name" value="HISTONE ACETYLTRANSFERASE"/>
    <property type="match status" value="1"/>
</dbReference>
<sequence length="591" mass="67577">MCRRRTHAICAGLDEAVAELAQTYNWQCFYCKICIACQSKMDNAKMLTCSKCDRCLHVKCYAELHSVSKGDWLCNLCYSMPSLTSIHSTTYPLINNNAPLTPISDNHATKQHQHQQTTALSTNYSTPGTPDDELHENDNTNASRSMIMKIKKETTGQTTSLWPSTLPQPVHAVILERHRPVIVPPEIPNSIITTVEISQNTISSSKRRSIRKRKCDPNTPTTMPLKLLNKTNDRRAPSADHFESTHGTPSNADKKLYDQAKVDAMNKDQTRDVTNQDLSSSGDNNNNNNNNNSLSPIALPKINKIHFGNSLIDTWFMSPYPQEYSQRSILYICEFCLKYMSNLFVAERHKVKCHATQPPDNEIYRDGAISIFEVDGRKNKVYCQNLCLLAKMFLDHKTLYYDVEPFLFYIMTEVDDDGCHFVGYFLKEKKSLKNYNVSCILTMPIHQRKGYGQYLIDFSYLLSKKEGKIGSPEQPLSDLGLISYRSCWKNVIYRQLQNQIGPISIQEISARTSMTPDDIISTLQLRNMISGRPTTILESKAVTRRHYELVVDVEKINTHIKKLNERRLPCVDPSKLVWNLFLPLDRLAMLW</sequence>
<gene>
    <name evidence="17" type="ORF">BCR42DRAFT_370609</name>
</gene>
<evidence type="ECO:0000259" key="16">
    <source>
        <dbReference type="PROSITE" id="PS51726"/>
    </source>
</evidence>
<feature type="active site" description="Proton donor/acceptor" evidence="11">
    <location>
        <position position="473"/>
    </location>
</feature>
<keyword evidence="18" id="KW-1185">Reference proteome</keyword>
<dbReference type="SMART" id="SM00249">
    <property type="entry name" value="PHD"/>
    <property type="match status" value="1"/>
</dbReference>
<evidence type="ECO:0000256" key="12">
    <source>
        <dbReference type="PROSITE-ProRule" id="PRU00146"/>
    </source>
</evidence>
<dbReference type="InterPro" id="IPR013083">
    <property type="entry name" value="Znf_RING/FYVE/PHD"/>
</dbReference>
<dbReference type="InterPro" id="IPR011011">
    <property type="entry name" value="Znf_FYVE_PHD"/>
</dbReference>
<evidence type="ECO:0000256" key="7">
    <source>
        <dbReference type="ARBA" id="ARBA00022833"/>
    </source>
</evidence>
<evidence type="ECO:0000256" key="14">
    <source>
        <dbReference type="SAM" id="MobiDB-lite"/>
    </source>
</evidence>
<feature type="region of interest" description="Disordered" evidence="14">
    <location>
        <begin position="235"/>
        <end position="254"/>
    </location>
</feature>
<comment type="catalytic activity">
    <reaction evidence="13">
        <text>L-lysyl-[protein] + acetyl-CoA = N(6)-acetyl-L-lysyl-[protein] + CoA + H(+)</text>
        <dbReference type="Rhea" id="RHEA:45948"/>
        <dbReference type="Rhea" id="RHEA-COMP:9752"/>
        <dbReference type="Rhea" id="RHEA-COMP:10731"/>
        <dbReference type="ChEBI" id="CHEBI:15378"/>
        <dbReference type="ChEBI" id="CHEBI:29969"/>
        <dbReference type="ChEBI" id="CHEBI:57287"/>
        <dbReference type="ChEBI" id="CHEBI:57288"/>
        <dbReference type="ChEBI" id="CHEBI:61930"/>
        <dbReference type="EC" id="2.3.1.48"/>
    </reaction>
</comment>
<evidence type="ECO:0000256" key="11">
    <source>
        <dbReference type="PIRSR" id="PIRSR602717-51"/>
    </source>
</evidence>
<evidence type="ECO:0000313" key="18">
    <source>
        <dbReference type="Proteomes" id="UP000193560"/>
    </source>
</evidence>
<dbReference type="PANTHER" id="PTHR10615:SF161">
    <property type="entry name" value="HISTONE ACETYLTRANSFERASE KAT7"/>
    <property type="match status" value="1"/>
</dbReference>
<dbReference type="STRING" id="90262.A0A1X2IR43"/>
<dbReference type="InterPro" id="IPR050603">
    <property type="entry name" value="MYST_HAT"/>
</dbReference>
<dbReference type="GO" id="GO:0003682">
    <property type="term" value="F:chromatin binding"/>
    <property type="evidence" value="ECO:0007669"/>
    <property type="project" value="TreeGrafter"/>
</dbReference>
<dbReference type="GO" id="GO:0004402">
    <property type="term" value="F:histone acetyltransferase activity"/>
    <property type="evidence" value="ECO:0007669"/>
    <property type="project" value="InterPro"/>
</dbReference>
<dbReference type="InterPro" id="IPR040706">
    <property type="entry name" value="Zf-MYST"/>
</dbReference>
<dbReference type="Proteomes" id="UP000193560">
    <property type="component" value="Unassembled WGS sequence"/>
</dbReference>
<dbReference type="FunFam" id="3.40.630.30:FF:000001">
    <property type="entry name" value="Histone acetyltransferase"/>
    <property type="match status" value="1"/>
</dbReference>
<dbReference type="SUPFAM" id="SSF55729">
    <property type="entry name" value="Acyl-CoA N-acyltransferases (Nat)"/>
    <property type="match status" value="1"/>
</dbReference>
<keyword evidence="9" id="KW-0007">Acetylation</keyword>
<accession>A0A1X2IR43</accession>
<dbReference type="Gene3D" id="3.30.60.60">
    <property type="entry name" value="N-acetyl transferase-like"/>
    <property type="match status" value="1"/>
</dbReference>
<evidence type="ECO:0000256" key="3">
    <source>
        <dbReference type="ARBA" id="ARBA00013184"/>
    </source>
</evidence>
<dbReference type="GO" id="GO:1990467">
    <property type="term" value="C:NuA3a histone acetyltransferase complex"/>
    <property type="evidence" value="ECO:0007669"/>
    <property type="project" value="TreeGrafter"/>
</dbReference>
<keyword evidence="17" id="KW-0012">Acyltransferase</keyword>
<evidence type="ECO:0000256" key="6">
    <source>
        <dbReference type="ARBA" id="ARBA00022771"/>
    </source>
</evidence>
<dbReference type="Pfam" id="PF17772">
    <property type="entry name" value="zf-MYST"/>
    <property type="match status" value="1"/>
</dbReference>
<feature type="region of interest" description="Disordered" evidence="14">
    <location>
        <begin position="102"/>
        <end position="139"/>
    </location>
</feature>
<comment type="caution">
    <text evidence="17">The sequence shown here is derived from an EMBL/GenBank/DDBJ whole genome shotgun (WGS) entry which is preliminary data.</text>
</comment>
<dbReference type="PROSITE" id="PS01359">
    <property type="entry name" value="ZF_PHD_1"/>
    <property type="match status" value="1"/>
</dbReference>
<feature type="domain" description="PHD-type" evidence="15">
    <location>
        <begin position="28"/>
        <end position="80"/>
    </location>
</feature>
<evidence type="ECO:0000256" key="9">
    <source>
        <dbReference type="ARBA" id="ARBA00022990"/>
    </source>
</evidence>
<dbReference type="Pfam" id="PF01853">
    <property type="entry name" value="MOZ_SAS"/>
    <property type="match status" value="1"/>
</dbReference>
<keyword evidence="8" id="KW-0156">Chromatin regulator</keyword>
<feature type="domain" description="MYST-type HAT" evidence="16">
    <location>
        <begin position="297"/>
        <end position="580"/>
    </location>
</feature>
<dbReference type="GO" id="GO:0031507">
    <property type="term" value="P:heterochromatin formation"/>
    <property type="evidence" value="ECO:0007669"/>
    <property type="project" value="UniProtKB-ARBA"/>
</dbReference>
<feature type="compositionally biased region" description="Polar residues" evidence="14">
    <location>
        <begin position="272"/>
        <end position="283"/>
    </location>
</feature>
<evidence type="ECO:0000256" key="13">
    <source>
        <dbReference type="RuleBase" id="RU361211"/>
    </source>
</evidence>
<keyword evidence="6 12" id="KW-0863">Zinc-finger</keyword>
<dbReference type="Gene3D" id="3.40.630.30">
    <property type="match status" value="1"/>
</dbReference>
<feature type="compositionally biased region" description="Basic and acidic residues" evidence="14">
    <location>
        <begin position="235"/>
        <end position="244"/>
    </location>
</feature>
<feature type="region of interest" description="Disordered" evidence="14">
    <location>
        <begin position="264"/>
        <end position="295"/>
    </location>
</feature>
<keyword evidence="7" id="KW-0862">Zinc</keyword>
<protein>
    <recommendedName>
        <fullName evidence="3 13">Histone acetyltransferase</fullName>
        <ecNumber evidence="3 13">2.3.1.48</ecNumber>
    </recommendedName>
</protein>
<evidence type="ECO:0000256" key="2">
    <source>
        <dbReference type="ARBA" id="ARBA00010107"/>
    </source>
</evidence>
<keyword evidence="5" id="KW-0479">Metal-binding</keyword>
<dbReference type="PROSITE" id="PS00028">
    <property type="entry name" value="ZINC_FINGER_C2H2_1"/>
    <property type="match status" value="1"/>
</dbReference>
<dbReference type="GO" id="GO:0008270">
    <property type="term" value="F:zinc ion binding"/>
    <property type="evidence" value="ECO:0007669"/>
    <property type="project" value="UniProtKB-KW"/>
</dbReference>
<name>A0A1X2IR43_9FUNG</name>
<dbReference type="GO" id="GO:0005634">
    <property type="term" value="C:nucleus"/>
    <property type="evidence" value="ECO:0007669"/>
    <property type="project" value="UniProtKB-SubCell"/>
</dbReference>
<evidence type="ECO:0000256" key="8">
    <source>
        <dbReference type="ARBA" id="ARBA00022853"/>
    </source>
</evidence>
<feature type="region of interest" description="Disordered" evidence="14">
    <location>
        <begin position="201"/>
        <end position="230"/>
    </location>
</feature>
<reference evidence="17 18" key="1">
    <citation type="submission" date="2016-07" db="EMBL/GenBank/DDBJ databases">
        <title>Pervasive Adenine N6-methylation of Active Genes in Fungi.</title>
        <authorList>
            <consortium name="DOE Joint Genome Institute"/>
            <person name="Mondo S.J."/>
            <person name="Dannebaum R.O."/>
            <person name="Kuo R.C."/>
            <person name="Labutti K."/>
            <person name="Haridas S."/>
            <person name="Kuo A."/>
            <person name="Salamov A."/>
            <person name="Ahrendt S.R."/>
            <person name="Lipzen A."/>
            <person name="Sullivan W."/>
            <person name="Andreopoulos W.B."/>
            <person name="Clum A."/>
            <person name="Lindquist E."/>
            <person name="Daum C."/>
            <person name="Ramamoorthy G.K."/>
            <person name="Gryganskyi A."/>
            <person name="Culley D."/>
            <person name="Magnuson J.K."/>
            <person name="James T.Y."/>
            <person name="O'Malley M.A."/>
            <person name="Stajich J.E."/>
            <person name="Spatafora J.W."/>
            <person name="Visel A."/>
            <person name="Grigoriev I.V."/>
        </authorList>
    </citation>
    <scope>NUCLEOTIDE SEQUENCE [LARGE SCALE GENOMIC DNA]</scope>
    <source>
        <strain evidence="17 18">NRRL 1336</strain>
    </source>
</reference>
<evidence type="ECO:0000256" key="10">
    <source>
        <dbReference type="ARBA" id="ARBA00023242"/>
    </source>
</evidence>
<dbReference type="PROSITE" id="PS50016">
    <property type="entry name" value="ZF_PHD_2"/>
    <property type="match status" value="1"/>
</dbReference>
<evidence type="ECO:0000259" key="15">
    <source>
        <dbReference type="PROSITE" id="PS50016"/>
    </source>
</evidence>
<proteinExistence type="inferred from homology"/>
<comment type="similarity">
    <text evidence="2 13">Belongs to the MYST (SAS/MOZ) family.</text>
</comment>
<keyword evidence="4 17" id="KW-0808">Transferase</keyword>
<dbReference type="InterPro" id="IPR016181">
    <property type="entry name" value="Acyl_CoA_acyltransferase"/>
</dbReference>